<evidence type="ECO:0000256" key="2">
    <source>
        <dbReference type="ARBA" id="ARBA00013064"/>
    </source>
</evidence>
<keyword evidence="6" id="KW-0131">Cell cycle</keyword>
<evidence type="ECO:0000313" key="8">
    <source>
        <dbReference type="EMBL" id="ODV84884.1"/>
    </source>
</evidence>
<keyword evidence="4" id="KW-0378">Hydrolase</keyword>
<keyword evidence="5" id="KW-0904">Protein phosphatase</keyword>
<evidence type="ECO:0000259" key="7">
    <source>
        <dbReference type="PROSITE" id="PS50206"/>
    </source>
</evidence>
<organism evidence="8 9">
    <name type="scientific">[Candida] arabinofermentans NRRL YB-2248</name>
    <dbReference type="NCBI Taxonomy" id="983967"/>
    <lineage>
        <taxon>Eukaryota</taxon>
        <taxon>Fungi</taxon>
        <taxon>Dikarya</taxon>
        <taxon>Ascomycota</taxon>
        <taxon>Saccharomycotina</taxon>
        <taxon>Pichiomycetes</taxon>
        <taxon>Pichiales</taxon>
        <taxon>Pichiaceae</taxon>
        <taxon>Ogataea</taxon>
        <taxon>Ogataea/Candida clade</taxon>
    </lineage>
</organism>
<evidence type="ECO:0000256" key="4">
    <source>
        <dbReference type="ARBA" id="ARBA00022801"/>
    </source>
</evidence>
<evidence type="ECO:0000256" key="1">
    <source>
        <dbReference type="ARBA" id="ARBA00011065"/>
    </source>
</evidence>
<dbReference type="OrthoDB" id="102559at2759"/>
<accession>A0A1E4SZH4</accession>
<dbReference type="PROSITE" id="PS50206">
    <property type="entry name" value="RHODANESE_3"/>
    <property type="match status" value="1"/>
</dbReference>
<dbReference type="GO" id="GO:0005634">
    <property type="term" value="C:nucleus"/>
    <property type="evidence" value="ECO:0007669"/>
    <property type="project" value="TreeGrafter"/>
</dbReference>
<dbReference type="Pfam" id="PF00581">
    <property type="entry name" value="Rhodanese"/>
    <property type="match status" value="1"/>
</dbReference>
<dbReference type="InterPro" id="IPR000751">
    <property type="entry name" value="MPI_Phosphatase"/>
</dbReference>
<keyword evidence="9" id="KW-1185">Reference proteome</keyword>
<dbReference type="EC" id="3.1.3.48" evidence="2"/>
<protein>
    <recommendedName>
        <fullName evidence="2">protein-tyrosine-phosphatase</fullName>
        <ecNumber evidence="2">3.1.3.48</ecNumber>
    </recommendedName>
</protein>
<dbReference type="GO" id="GO:0051301">
    <property type="term" value="P:cell division"/>
    <property type="evidence" value="ECO:0007669"/>
    <property type="project" value="UniProtKB-KW"/>
</dbReference>
<proteinExistence type="inferred from homology"/>
<dbReference type="EMBL" id="KV453854">
    <property type="protein sequence ID" value="ODV84884.1"/>
    <property type="molecule type" value="Genomic_DNA"/>
</dbReference>
<dbReference type="GO" id="GO:0004725">
    <property type="term" value="F:protein tyrosine phosphatase activity"/>
    <property type="evidence" value="ECO:0007669"/>
    <property type="project" value="UniProtKB-EC"/>
</dbReference>
<evidence type="ECO:0000256" key="5">
    <source>
        <dbReference type="ARBA" id="ARBA00022912"/>
    </source>
</evidence>
<keyword evidence="3" id="KW-0132">Cell division</keyword>
<reference evidence="9" key="1">
    <citation type="submission" date="2016-04" db="EMBL/GenBank/DDBJ databases">
        <title>Comparative genomics of biotechnologically important yeasts.</title>
        <authorList>
            <consortium name="DOE Joint Genome Institute"/>
            <person name="Riley R."/>
            <person name="Haridas S."/>
            <person name="Wolfe K.H."/>
            <person name="Lopes M.R."/>
            <person name="Hittinger C.T."/>
            <person name="Goker M."/>
            <person name="Salamov A."/>
            <person name="Wisecaver J."/>
            <person name="Long T.M."/>
            <person name="Aerts A.L."/>
            <person name="Barry K."/>
            <person name="Choi C."/>
            <person name="Clum A."/>
            <person name="Coughlan A.Y."/>
            <person name="Deshpande S."/>
            <person name="Douglass A.P."/>
            <person name="Hanson S.J."/>
            <person name="Klenk H.-P."/>
            <person name="Labutti K."/>
            <person name="Lapidus A."/>
            <person name="Lindquist E."/>
            <person name="Lipzen A."/>
            <person name="Meier-Kolthoff J.P."/>
            <person name="Ohm R.A."/>
            <person name="Otillar R.P."/>
            <person name="Pangilinan J."/>
            <person name="Peng Y."/>
            <person name="Rokas A."/>
            <person name="Rosa C.A."/>
            <person name="Scheuner C."/>
            <person name="Sibirny A.A."/>
            <person name="Slot J.C."/>
            <person name="Stielow J.B."/>
            <person name="Sun H."/>
            <person name="Kurtzman C.P."/>
            <person name="Blackwell M."/>
            <person name="Grigoriev I.V."/>
            <person name="Jeffries T.W."/>
        </authorList>
    </citation>
    <scope>NUCLEOTIDE SEQUENCE [LARGE SCALE GENOMIC DNA]</scope>
    <source>
        <strain evidence="9">NRRL YB-2248</strain>
    </source>
</reference>
<dbReference type="GO" id="GO:1902751">
    <property type="term" value="P:positive regulation of cell cycle G2/M phase transition"/>
    <property type="evidence" value="ECO:0007669"/>
    <property type="project" value="InterPro"/>
</dbReference>
<dbReference type="PANTHER" id="PTHR10828:SF38">
    <property type="entry name" value="ARSENICAL-RESISTANCE PROTEIN 2-RELATED"/>
    <property type="match status" value="1"/>
</dbReference>
<dbReference type="SMART" id="SM00450">
    <property type="entry name" value="RHOD"/>
    <property type="match status" value="1"/>
</dbReference>
<name>A0A1E4SZH4_9ASCO</name>
<dbReference type="PRINTS" id="PR00716">
    <property type="entry name" value="MPIPHPHTASE"/>
</dbReference>
<sequence length="143" mass="16287">MSFTIANLKMIDPSALKAKLTSSVVQSPIIIDVRDSDHIGGHIRNSHHIPSTTIPNQCPKIYDLLKDSQTNEVVFHCALSQQRGPSSAMRFIRWLGDNKNDDPFAKSLEIYVLRGGFVKWQELYGSDTEVTDRYDKDLWKFGY</sequence>
<feature type="domain" description="Rhodanese" evidence="7">
    <location>
        <begin position="24"/>
        <end position="129"/>
    </location>
</feature>
<evidence type="ECO:0000256" key="6">
    <source>
        <dbReference type="ARBA" id="ARBA00023306"/>
    </source>
</evidence>
<dbReference type="InterPro" id="IPR001763">
    <property type="entry name" value="Rhodanese-like_dom"/>
</dbReference>
<gene>
    <name evidence="8" type="ORF">CANARDRAFT_199870</name>
</gene>
<dbReference type="GO" id="GO:0005737">
    <property type="term" value="C:cytoplasm"/>
    <property type="evidence" value="ECO:0007669"/>
    <property type="project" value="TreeGrafter"/>
</dbReference>
<dbReference type="InterPro" id="IPR036873">
    <property type="entry name" value="Rhodanese-like_dom_sf"/>
</dbReference>
<dbReference type="Gene3D" id="3.40.250.10">
    <property type="entry name" value="Rhodanese-like domain"/>
    <property type="match status" value="1"/>
</dbReference>
<comment type="similarity">
    <text evidence="1">Belongs to the MPI phosphatase family.</text>
</comment>
<dbReference type="Proteomes" id="UP000094801">
    <property type="component" value="Unassembled WGS sequence"/>
</dbReference>
<dbReference type="AlphaFoldDB" id="A0A1E4SZH4"/>
<dbReference type="STRING" id="983967.A0A1E4SZH4"/>
<dbReference type="SUPFAM" id="SSF52821">
    <property type="entry name" value="Rhodanese/Cell cycle control phosphatase"/>
    <property type="match status" value="1"/>
</dbReference>
<evidence type="ECO:0000313" key="9">
    <source>
        <dbReference type="Proteomes" id="UP000094801"/>
    </source>
</evidence>
<dbReference type="PANTHER" id="PTHR10828">
    <property type="entry name" value="M-PHASE INDUCER PHOSPHATASE DUAL SPECIFICITY PHOSPHATASE CDC25"/>
    <property type="match status" value="1"/>
</dbReference>
<evidence type="ECO:0000256" key="3">
    <source>
        <dbReference type="ARBA" id="ARBA00022618"/>
    </source>
</evidence>